<feature type="transmembrane region" description="Helical" evidence="1">
    <location>
        <begin position="109"/>
        <end position="137"/>
    </location>
</feature>
<gene>
    <name evidence="2" type="ORF">DERP_001153</name>
</gene>
<organism evidence="2 3">
    <name type="scientific">Dermatophagoides pteronyssinus</name>
    <name type="common">European house dust mite</name>
    <dbReference type="NCBI Taxonomy" id="6956"/>
    <lineage>
        <taxon>Eukaryota</taxon>
        <taxon>Metazoa</taxon>
        <taxon>Ecdysozoa</taxon>
        <taxon>Arthropoda</taxon>
        <taxon>Chelicerata</taxon>
        <taxon>Arachnida</taxon>
        <taxon>Acari</taxon>
        <taxon>Acariformes</taxon>
        <taxon>Sarcoptiformes</taxon>
        <taxon>Astigmata</taxon>
        <taxon>Psoroptidia</taxon>
        <taxon>Analgoidea</taxon>
        <taxon>Pyroglyphidae</taxon>
        <taxon>Dermatophagoidinae</taxon>
        <taxon>Dermatophagoides</taxon>
    </lineage>
</organism>
<dbReference type="EMBL" id="NJHN03000047">
    <property type="protein sequence ID" value="KAH9420722.1"/>
    <property type="molecule type" value="Genomic_DNA"/>
</dbReference>
<keyword evidence="1" id="KW-1133">Transmembrane helix</keyword>
<sequence length="138" mass="16242">MAHYIEPLLTPFLYGYSGWDLSASSSRCVIIIIVHIDIWPDVIFFFNHSHVSVIIIISLIIILLRRKIKKNENEKQKKSLNFQKSWFKTKSRKKSQYLIPDYDGEYGELIFFLLFKTFICIDICIATAIVMCFIIQLM</sequence>
<keyword evidence="1" id="KW-0472">Membrane</keyword>
<keyword evidence="1" id="KW-0812">Transmembrane</keyword>
<keyword evidence="3" id="KW-1185">Reference proteome</keyword>
<reference evidence="2 3" key="1">
    <citation type="journal article" date="2018" name="J. Allergy Clin. Immunol.">
        <title>High-quality assembly of Dermatophagoides pteronyssinus genome and transcriptome reveals a wide range of novel allergens.</title>
        <authorList>
            <person name="Liu X.Y."/>
            <person name="Yang K.Y."/>
            <person name="Wang M.Q."/>
            <person name="Kwok J.S."/>
            <person name="Zeng X."/>
            <person name="Yang Z."/>
            <person name="Xiao X.J."/>
            <person name="Lau C.P."/>
            <person name="Li Y."/>
            <person name="Huang Z.M."/>
            <person name="Ba J.G."/>
            <person name="Yim A.K."/>
            <person name="Ouyang C.Y."/>
            <person name="Ngai S.M."/>
            <person name="Chan T.F."/>
            <person name="Leung E.L."/>
            <person name="Liu L."/>
            <person name="Liu Z.G."/>
            <person name="Tsui S.K."/>
        </authorList>
    </citation>
    <scope>NUCLEOTIDE SEQUENCE [LARGE SCALE GENOMIC DNA]</scope>
    <source>
        <strain evidence="2">Derp</strain>
    </source>
</reference>
<evidence type="ECO:0000313" key="2">
    <source>
        <dbReference type="EMBL" id="KAH9420722.1"/>
    </source>
</evidence>
<accession>A0ABQ8JE61</accession>
<comment type="caution">
    <text evidence="2">The sequence shown here is derived from an EMBL/GenBank/DDBJ whole genome shotgun (WGS) entry which is preliminary data.</text>
</comment>
<protein>
    <submittedName>
        <fullName evidence="2">Uncharacterized protein</fullName>
    </submittedName>
</protein>
<proteinExistence type="predicted"/>
<feature type="transmembrane region" description="Helical" evidence="1">
    <location>
        <begin position="42"/>
        <end position="64"/>
    </location>
</feature>
<evidence type="ECO:0000313" key="3">
    <source>
        <dbReference type="Proteomes" id="UP000887458"/>
    </source>
</evidence>
<evidence type="ECO:0000256" key="1">
    <source>
        <dbReference type="SAM" id="Phobius"/>
    </source>
</evidence>
<reference evidence="2 3" key="2">
    <citation type="journal article" date="2022" name="Mol. Biol. Evol.">
        <title>Comparative Genomics Reveals Insights into the Divergent Evolution of Astigmatic Mites and Household Pest Adaptations.</title>
        <authorList>
            <person name="Xiong Q."/>
            <person name="Wan A.T."/>
            <person name="Liu X."/>
            <person name="Fung C.S."/>
            <person name="Xiao X."/>
            <person name="Malainual N."/>
            <person name="Hou J."/>
            <person name="Wang L."/>
            <person name="Wang M."/>
            <person name="Yang K.Y."/>
            <person name="Cui Y."/>
            <person name="Leung E.L."/>
            <person name="Nong W."/>
            <person name="Shin S.K."/>
            <person name="Au S.W."/>
            <person name="Jeong K.Y."/>
            <person name="Chew F.T."/>
            <person name="Hui J.H."/>
            <person name="Leung T.F."/>
            <person name="Tungtrongchitr A."/>
            <person name="Zhong N."/>
            <person name="Liu Z."/>
            <person name="Tsui S.K."/>
        </authorList>
    </citation>
    <scope>NUCLEOTIDE SEQUENCE [LARGE SCALE GENOMIC DNA]</scope>
    <source>
        <strain evidence="2">Derp</strain>
    </source>
</reference>
<name>A0ABQ8JE61_DERPT</name>
<dbReference type="Proteomes" id="UP000887458">
    <property type="component" value="Unassembled WGS sequence"/>
</dbReference>